<evidence type="ECO:0000256" key="4">
    <source>
        <dbReference type="ARBA" id="ARBA00022692"/>
    </source>
</evidence>
<comment type="similarity">
    <text evidence="11">Belongs to the amiloride-sensitive sodium channel (TC 1.A.6) family.</text>
</comment>
<keyword evidence="9 11" id="KW-0739">Sodium transport</keyword>
<evidence type="ECO:0000256" key="1">
    <source>
        <dbReference type="ARBA" id="ARBA00004141"/>
    </source>
</evidence>
<keyword evidence="5 12" id="KW-1133">Transmembrane helix</keyword>
<dbReference type="GO" id="GO:0005886">
    <property type="term" value="C:plasma membrane"/>
    <property type="evidence" value="ECO:0007669"/>
    <property type="project" value="TreeGrafter"/>
</dbReference>
<accession>A0A8S3SSE5</accession>
<evidence type="ECO:0000256" key="3">
    <source>
        <dbReference type="ARBA" id="ARBA00022461"/>
    </source>
</evidence>
<keyword evidence="10 11" id="KW-0407">Ion channel</keyword>
<dbReference type="GO" id="GO:0015280">
    <property type="term" value="F:ligand-gated sodium channel activity"/>
    <property type="evidence" value="ECO:0007669"/>
    <property type="project" value="TreeGrafter"/>
</dbReference>
<dbReference type="PANTHER" id="PTHR11690">
    <property type="entry name" value="AMILORIDE-SENSITIVE SODIUM CHANNEL-RELATED"/>
    <property type="match status" value="1"/>
</dbReference>
<dbReference type="Gene3D" id="1.10.287.770">
    <property type="entry name" value="YojJ-like"/>
    <property type="match status" value="1"/>
</dbReference>
<feature type="transmembrane region" description="Helical" evidence="12">
    <location>
        <begin position="240"/>
        <end position="262"/>
    </location>
</feature>
<keyword evidence="8 12" id="KW-0472">Membrane</keyword>
<evidence type="ECO:0000256" key="7">
    <source>
        <dbReference type="ARBA" id="ARBA00023065"/>
    </source>
</evidence>
<dbReference type="Gene3D" id="2.60.470.10">
    <property type="entry name" value="Acid-sensing ion channels like domains"/>
    <property type="match status" value="1"/>
</dbReference>
<dbReference type="EMBL" id="CAJPWZ010001789">
    <property type="protein sequence ID" value="CAG2223519.1"/>
    <property type="molecule type" value="Genomic_DNA"/>
</dbReference>
<comment type="caution">
    <text evidence="13">The sequence shown here is derived from an EMBL/GenBank/DDBJ whole genome shotgun (WGS) entry which is preliminary data.</text>
</comment>
<keyword evidence="2 11" id="KW-0813">Transport</keyword>
<keyword evidence="4 11" id="KW-0812">Transmembrane</keyword>
<reference evidence="13" key="1">
    <citation type="submission" date="2021-03" db="EMBL/GenBank/DDBJ databases">
        <authorList>
            <person name="Bekaert M."/>
        </authorList>
    </citation>
    <scope>NUCLEOTIDE SEQUENCE</scope>
</reference>
<evidence type="ECO:0000256" key="12">
    <source>
        <dbReference type="SAM" id="Phobius"/>
    </source>
</evidence>
<keyword evidence="3 11" id="KW-0894">Sodium channel</keyword>
<dbReference type="InterPro" id="IPR001873">
    <property type="entry name" value="ENaC"/>
</dbReference>
<dbReference type="Proteomes" id="UP000683360">
    <property type="component" value="Unassembled WGS sequence"/>
</dbReference>
<evidence type="ECO:0000313" key="14">
    <source>
        <dbReference type="Proteomes" id="UP000683360"/>
    </source>
</evidence>
<gene>
    <name evidence="13" type="ORF">MEDL_36799</name>
</gene>
<dbReference type="PRINTS" id="PR01078">
    <property type="entry name" value="AMINACHANNEL"/>
</dbReference>
<evidence type="ECO:0000313" key="13">
    <source>
        <dbReference type="EMBL" id="CAG2223519.1"/>
    </source>
</evidence>
<evidence type="ECO:0000256" key="9">
    <source>
        <dbReference type="ARBA" id="ARBA00023201"/>
    </source>
</evidence>
<evidence type="ECO:0000256" key="5">
    <source>
        <dbReference type="ARBA" id="ARBA00022989"/>
    </source>
</evidence>
<evidence type="ECO:0000256" key="8">
    <source>
        <dbReference type="ARBA" id="ARBA00023136"/>
    </source>
</evidence>
<keyword evidence="14" id="KW-1185">Reference proteome</keyword>
<name>A0A8S3SSE5_MYTED</name>
<proteinExistence type="inferred from homology"/>
<sequence>MFVPFVDKYYGQCYRFPSKPIITTRAGPLFALQLLINVNQSDYVPYITSEAGIRLSIHEHDSEPVLENNGFSVATGFRTDVSLSQKRIERMPGTTLCDTSNKFSSINACFEECVERNEEQKCPCSWTIADYETDVLIPFCYDNKALDCEMDARGNVTGCKCNNPCSEKQYIKTIHTSRWPAKNYEVLLDKILKRKGLSLSNTSDSLLQVNIYFSSLYEEVTEEILSFTFENFLSNIGGLLGLWIGMSAISIGELLELCFFILRSMMRRNRVVVNQTGVSLNEIGETTDQNIIQSVS</sequence>
<dbReference type="AlphaFoldDB" id="A0A8S3SSE5"/>
<evidence type="ECO:0000256" key="2">
    <source>
        <dbReference type="ARBA" id="ARBA00022448"/>
    </source>
</evidence>
<evidence type="ECO:0000256" key="6">
    <source>
        <dbReference type="ARBA" id="ARBA00023053"/>
    </source>
</evidence>
<comment type="subcellular location">
    <subcellularLocation>
        <location evidence="1">Membrane</location>
        <topology evidence="1">Multi-pass membrane protein</topology>
    </subcellularLocation>
</comment>
<dbReference type="PANTHER" id="PTHR11690:SF248">
    <property type="entry name" value="PICKPOCKET 17, ISOFORM A"/>
    <property type="match status" value="1"/>
</dbReference>
<evidence type="ECO:0000256" key="11">
    <source>
        <dbReference type="RuleBase" id="RU000679"/>
    </source>
</evidence>
<protein>
    <submittedName>
        <fullName evidence="13">Uncharacterized protein</fullName>
    </submittedName>
</protein>
<keyword evidence="7 11" id="KW-0406">Ion transport</keyword>
<organism evidence="13 14">
    <name type="scientific">Mytilus edulis</name>
    <name type="common">Blue mussel</name>
    <dbReference type="NCBI Taxonomy" id="6550"/>
    <lineage>
        <taxon>Eukaryota</taxon>
        <taxon>Metazoa</taxon>
        <taxon>Spiralia</taxon>
        <taxon>Lophotrochozoa</taxon>
        <taxon>Mollusca</taxon>
        <taxon>Bivalvia</taxon>
        <taxon>Autobranchia</taxon>
        <taxon>Pteriomorphia</taxon>
        <taxon>Mytilida</taxon>
        <taxon>Mytiloidea</taxon>
        <taxon>Mytilidae</taxon>
        <taxon>Mytilinae</taxon>
        <taxon>Mytilus</taxon>
    </lineage>
</organism>
<evidence type="ECO:0000256" key="10">
    <source>
        <dbReference type="ARBA" id="ARBA00023303"/>
    </source>
</evidence>
<dbReference type="Pfam" id="PF00858">
    <property type="entry name" value="ASC"/>
    <property type="match status" value="1"/>
</dbReference>
<dbReference type="OrthoDB" id="6110812at2759"/>
<keyword evidence="6" id="KW-0915">Sodium</keyword>